<proteinExistence type="predicted"/>
<comment type="subcellular location">
    <subcellularLocation>
        <location evidence="1">Cell membrane</location>
        <topology evidence="1">Multi-pass membrane protein</topology>
    </subcellularLocation>
</comment>
<keyword evidence="9" id="KW-1185">Reference proteome</keyword>
<feature type="transmembrane region" description="Helical" evidence="6">
    <location>
        <begin position="387"/>
        <end position="405"/>
    </location>
</feature>
<dbReference type="GO" id="GO:0005886">
    <property type="term" value="C:plasma membrane"/>
    <property type="evidence" value="ECO:0007669"/>
    <property type="project" value="UniProtKB-SubCell"/>
</dbReference>
<dbReference type="PANTHER" id="PTHR33406">
    <property type="entry name" value="MEMBRANE PROTEIN MJ1562-RELATED"/>
    <property type="match status" value="1"/>
</dbReference>
<feature type="transmembrane region" description="Helical" evidence="6">
    <location>
        <begin position="830"/>
        <end position="851"/>
    </location>
</feature>
<name>A0A1L3GHP9_SYNAC</name>
<feature type="transmembrane region" description="Helical" evidence="6">
    <location>
        <begin position="857"/>
        <end position="883"/>
    </location>
</feature>
<evidence type="ECO:0000256" key="1">
    <source>
        <dbReference type="ARBA" id="ARBA00004651"/>
    </source>
</evidence>
<evidence type="ECO:0000256" key="2">
    <source>
        <dbReference type="ARBA" id="ARBA00022475"/>
    </source>
</evidence>
<evidence type="ECO:0000313" key="9">
    <source>
        <dbReference type="Proteomes" id="UP000182264"/>
    </source>
</evidence>
<organism evidence="8 9">
    <name type="scientific">Syntrophotalea acetylenica</name>
    <name type="common">Pelobacter acetylenicus</name>
    <dbReference type="NCBI Taxonomy" id="29542"/>
    <lineage>
        <taxon>Bacteria</taxon>
        <taxon>Pseudomonadati</taxon>
        <taxon>Thermodesulfobacteriota</taxon>
        <taxon>Desulfuromonadia</taxon>
        <taxon>Desulfuromonadales</taxon>
        <taxon>Syntrophotaleaceae</taxon>
        <taxon>Syntrophotalea</taxon>
    </lineage>
</organism>
<dbReference type="InterPro" id="IPR050545">
    <property type="entry name" value="Mycobact_MmpL"/>
</dbReference>
<keyword evidence="2" id="KW-1003">Cell membrane</keyword>
<dbReference type="KEGG" id="pace:A6070_04875"/>
<dbReference type="PANTHER" id="PTHR33406:SF13">
    <property type="entry name" value="MEMBRANE PROTEIN YDFJ"/>
    <property type="match status" value="1"/>
</dbReference>
<accession>A0A1L3GHP9</accession>
<evidence type="ECO:0000256" key="6">
    <source>
        <dbReference type="SAM" id="Phobius"/>
    </source>
</evidence>
<feature type="transmembrane region" description="Helical" evidence="6">
    <location>
        <begin position="344"/>
        <end position="366"/>
    </location>
</feature>
<feature type="transmembrane region" description="Helical" evidence="6">
    <location>
        <begin position="315"/>
        <end position="338"/>
    </location>
</feature>
<gene>
    <name evidence="8" type="ORF">A7E75_10870</name>
</gene>
<feature type="transmembrane region" description="Helical" evidence="6">
    <location>
        <begin position="24"/>
        <end position="45"/>
    </location>
</feature>
<dbReference type="STRING" id="29542.A6070_04875"/>
<evidence type="ECO:0000256" key="4">
    <source>
        <dbReference type="ARBA" id="ARBA00022989"/>
    </source>
</evidence>
<dbReference type="InterPro" id="IPR000731">
    <property type="entry name" value="SSD"/>
</dbReference>
<dbReference type="Pfam" id="PF03176">
    <property type="entry name" value="MMPL"/>
    <property type="match status" value="2"/>
</dbReference>
<evidence type="ECO:0000259" key="7">
    <source>
        <dbReference type="PROSITE" id="PS50156"/>
    </source>
</evidence>
<dbReference type="Gene3D" id="1.20.1640.10">
    <property type="entry name" value="Multidrug efflux transporter AcrB transmembrane domain"/>
    <property type="match status" value="2"/>
</dbReference>
<dbReference type="PROSITE" id="PS50156">
    <property type="entry name" value="SSD"/>
    <property type="match status" value="1"/>
</dbReference>
<feature type="transmembrane region" description="Helical" evidence="6">
    <location>
        <begin position="791"/>
        <end position="809"/>
    </location>
</feature>
<keyword evidence="3 6" id="KW-0812">Transmembrane</keyword>
<protein>
    <submittedName>
        <fullName evidence="8">RND transporter</fullName>
    </submittedName>
</protein>
<dbReference type="AlphaFoldDB" id="A0A1L3GHP9"/>
<feature type="transmembrane region" description="Helical" evidence="6">
    <location>
        <begin position="763"/>
        <end position="785"/>
    </location>
</feature>
<feature type="transmembrane region" description="Helical" evidence="6">
    <location>
        <begin position="739"/>
        <end position="756"/>
    </location>
</feature>
<dbReference type="Proteomes" id="UP000182264">
    <property type="component" value="Chromosome"/>
</dbReference>
<dbReference type="OrthoDB" id="49344at2"/>
<feature type="transmembrane region" description="Helical" evidence="6">
    <location>
        <begin position="289"/>
        <end position="308"/>
    </location>
</feature>
<feature type="transmembrane region" description="Helical" evidence="6">
    <location>
        <begin position="417"/>
        <end position="441"/>
    </location>
</feature>
<keyword evidence="5 6" id="KW-0472">Membrane</keyword>
<dbReference type="SUPFAM" id="SSF82866">
    <property type="entry name" value="Multidrug efflux transporter AcrB transmembrane domain"/>
    <property type="match status" value="2"/>
</dbReference>
<evidence type="ECO:0000256" key="5">
    <source>
        <dbReference type="ARBA" id="ARBA00023136"/>
    </source>
</evidence>
<dbReference type="RefSeq" id="WP_072287304.1">
    <property type="nucleotide sequence ID" value="NZ_CP015455.1"/>
</dbReference>
<feature type="domain" description="SSD" evidence="7">
    <location>
        <begin position="321"/>
        <end position="440"/>
    </location>
</feature>
<feature type="transmembrane region" description="Helical" evidence="6">
    <location>
        <begin position="470"/>
        <end position="490"/>
    </location>
</feature>
<sequence>MFETLQNRLLAGLWHLISRAPRSVVWCAVFLAAASTLVSVLFLRLDSDQDKLVSRDLPYQQRYLEVLRNFGDQEYLYVVIQAGAEEQGRTRARAFADALATRLKAAPDQIQEIHYRTTASDLGPQALYYAPLKEAKSLVGMTSTVGPVAMDWLRSGELADFIRRVGSLLDGGVRHGDAADPALLETALGGLDGFADRLNAALDGKDPGGPVIDMANQGNHYFFTANQRLLIMRLLPAKDYGTMDVIAGPLATVRTALRQTRAEFPGLQAGLTGRPVLQADEMATTNRDMTRASIISVILVGLLFMVVLHGWLRPLLVIFCLGLAIAMTFGFTTVTLGVLNLLSIVFALVLVGIGVDFGVHVVLRYIEERKEGKSVEDAVRISLMQTGPGVIVGAITSVCAFYAVLWSDFTGLAELGLIGGTGILISLVVMLTVLPALLLMAGRRQLFPKSLPHVTSLPVLGRLSARPGRLLSILALFTLLLLPGLFRVGFNYNLLELQARGLESVDYEKRMIEDSDESTWFAVSVADSAAQLDVLGEKFKALPSVGKIESLVDYLPRNQQRKAALFRQASANLGAMPPVVAAAAIDTKSVLEALDSLSASLDNLAEKLFAAGAGEELARLDRLMEKLDAVYEKLAADPRLAARLTPVQSRLQADVRDGIGQLQAWLAAGPVTIDTLPAFLRSLFIGRDGSMQLKITPRHDIWKFANLKTFIRDLRSIDQRITGVPVSVYESAQLMKRTFLSAAIVTLALVSVLLWISGRSLRYVLLALLPLSVGMIWLLSLMGWLGLDFNLANFFAIPILIAVGVDGGVHCLARWQELRNGCLFSTTTPTAVALSFTTTMIGFGGLLFAHHRGLASLGWVMVLGSLTGMLSCLLVLPAALKLFRYGQSLDKES</sequence>
<evidence type="ECO:0000313" key="8">
    <source>
        <dbReference type="EMBL" id="APG25463.1"/>
    </source>
</evidence>
<keyword evidence="4 6" id="KW-1133">Transmembrane helix</keyword>
<evidence type="ECO:0000256" key="3">
    <source>
        <dbReference type="ARBA" id="ARBA00022692"/>
    </source>
</evidence>
<dbReference type="InterPro" id="IPR004869">
    <property type="entry name" value="MMPL_dom"/>
</dbReference>
<reference evidence="8 9" key="1">
    <citation type="journal article" date="2017" name="Genome Announc.">
        <title>Complete Genome Sequences of Two Acetylene-Fermenting Pelobacter acetylenicus Strains.</title>
        <authorList>
            <person name="Sutton J.M."/>
            <person name="Baesman S.M."/>
            <person name="Fierst J.L."/>
            <person name="Poret-Peterson A.T."/>
            <person name="Oremland R.S."/>
            <person name="Dunlap D.S."/>
            <person name="Akob D.M."/>
        </authorList>
    </citation>
    <scope>NUCLEOTIDE SEQUENCE [LARGE SCALE GENOMIC DNA]</scope>
    <source>
        <strain evidence="8 9">DSM 3247</strain>
    </source>
</reference>
<dbReference type="EMBL" id="CP015518">
    <property type="protein sequence ID" value="APG25463.1"/>
    <property type="molecule type" value="Genomic_DNA"/>
</dbReference>